<evidence type="ECO:0000313" key="2">
    <source>
        <dbReference type="EMBL" id="MDQ0158332.1"/>
    </source>
</evidence>
<dbReference type="EMBL" id="JAUSTQ010000001">
    <property type="protein sequence ID" value="MDQ0158332.1"/>
    <property type="molecule type" value="Genomic_DNA"/>
</dbReference>
<keyword evidence="2" id="KW-0808">Transferase</keyword>
<dbReference type="GO" id="GO:0032259">
    <property type="term" value="P:methylation"/>
    <property type="evidence" value="ECO:0007669"/>
    <property type="project" value="UniProtKB-KW"/>
</dbReference>
<evidence type="ECO:0000313" key="3">
    <source>
        <dbReference type="Proteomes" id="UP001224359"/>
    </source>
</evidence>
<protein>
    <submittedName>
        <fullName evidence="2">SAM-dependent methyltransferase</fullName>
    </submittedName>
</protein>
<dbReference type="InterPro" id="IPR029063">
    <property type="entry name" value="SAM-dependent_MTases_sf"/>
</dbReference>
<proteinExistence type="predicted"/>
<dbReference type="InterPro" id="IPR025714">
    <property type="entry name" value="Methyltranfer_dom"/>
</dbReference>
<dbReference type="GO" id="GO:0008168">
    <property type="term" value="F:methyltransferase activity"/>
    <property type="evidence" value="ECO:0007669"/>
    <property type="project" value="UniProtKB-KW"/>
</dbReference>
<comment type="caution">
    <text evidence="2">The sequence shown here is derived from an EMBL/GenBank/DDBJ whole genome shotgun (WGS) entry which is preliminary data.</text>
</comment>
<reference evidence="2 3" key="1">
    <citation type="submission" date="2023-07" db="EMBL/GenBank/DDBJ databases">
        <title>Genomic Encyclopedia of Type Strains, Phase IV (KMG-IV): sequencing the most valuable type-strain genomes for metagenomic binning, comparative biology and taxonomic classification.</title>
        <authorList>
            <person name="Goeker M."/>
        </authorList>
    </citation>
    <scope>NUCLEOTIDE SEQUENCE [LARGE SCALE GENOMIC DNA]</scope>
    <source>
        <strain evidence="2 3">DSM 16460</strain>
    </source>
</reference>
<feature type="domain" description="Methyltransferase" evidence="1">
    <location>
        <begin position="7"/>
        <end position="81"/>
    </location>
</feature>
<dbReference type="SUPFAM" id="SSF53335">
    <property type="entry name" value="S-adenosyl-L-methionine-dependent methyltransferases"/>
    <property type="match status" value="1"/>
</dbReference>
<organism evidence="2 3">
    <name type="scientific">Alkalibacillus salilacus</name>
    <dbReference type="NCBI Taxonomy" id="284582"/>
    <lineage>
        <taxon>Bacteria</taxon>
        <taxon>Bacillati</taxon>
        <taxon>Bacillota</taxon>
        <taxon>Bacilli</taxon>
        <taxon>Bacillales</taxon>
        <taxon>Bacillaceae</taxon>
        <taxon>Alkalibacillus</taxon>
    </lineage>
</organism>
<dbReference type="Gene3D" id="3.40.50.150">
    <property type="entry name" value="Vaccinia Virus protein VP39"/>
    <property type="match status" value="1"/>
</dbReference>
<dbReference type="CDD" id="cd02440">
    <property type="entry name" value="AdoMet_MTases"/>
    <property type="match status" value="1"/>
</dbReference>
<gene>
    <name evidence="2" type="ORF">J2S77_000282</name>
</gene>
<keyword evidence="2" id="KW-0489">Methyltransferase</keyword>
<evidence type="ECO:0000259" key="1">
    <source>
        <dbReference type="Pfam" id="PF13847"/>
    </source>
</evidence>
<accession>A0ABT9VBI5</accession>
<dbReference type="RefSeq" id="WP_306973952.1">
    <property type="nucleotide sequence ID" value="NZ_JAUSTQ010000001.1"/>
</dbReference>
<name>A0ABT9VBI5_9BACI</name>
<dbReference type="Proteomes" id="UP001224359">
    <property type="component" value="Unassembled WGS sequence"/>
</dbReference>
<dbReference type="Pfam" id="PF13847">
    <property type="entry name" value="Methyltransf_31"/>
    <property type="match status" value="1"/>
</dbReference>
<sequence>MDDLTARAQRQDLDNRVTAINMSMFEMDFQPESFDLIWAEGSIYIAGFQAGLEQWKSLLKPGGYLVCSEVSWLHHNPPPEIRAFWKEVYPDIDTIPNKINQIIEHHYDYQFSFVLPKEDWTEGYYNPLEANLKTLEQQYSNVSDALEVVTIFRQEIKLYHEYSNDYSYVFYGMIKR</sequence>
<keyword evidence="3" id="KW-1185">Reference proteome</keyword>